<dbReference type="AlphaFoldDB" id="A0AAV3ULR3"/>
<evidence type="ECO:0000313" key="2">
    <source>
        <dbReference type="EMBL" id="GAA5056358.1"/>
    </source>
</evidence>
<feature type="region of interest" description="Disordered" evidence="1">
    <location>
        <begin position="1"/>
        <end position="25"/>
    </location>
</feature>
<accession>A0AAV3ULR3</accession>
<proteinExistence type="predicted"/>
<evidence type="ECO:0000313" key="3">
    <source>
        <dbReference type="Proteomes" id="UP001501729"/>
    </source>
</evidence>
<reference evidence="2 3" key="1">
    <citation type="journal article" date="2019" name="Int. J. Syst. Evol. Microbiol.">
        <title>The Global Catalogue of Microorganisms (GCM) 10K type strain sequencing project: providing services to taxonomists for standard genome sequencing and annotation.</title>
        <authorList>
            <consortium name="The Broad Institute Genomics Platform"/>
            <consortium name="The Broad Institute Genome Sequencing Center for Infectious Disease"/>
            <person name="Wu L."/>
            <person name="Ma J."/>
        </authorList>
    </citation>
    <scope>NUCLEOTIDE SEQUENCE [LARGE SCALE GENOMIC DNA]</scope>
    <source>
        <strain evidence="2 3">JCM 17504</strain>
    </source>
</reference>
<dbReference type="GeneID" id="68614427"/>
<keyword evidence="3" id="KW-1185">Reference proteome</keyword>
<name>A0AAV3ULR3_9EURY</name>
<feature type="compositionally biased region" description="Polar residues" evidence="1">
    <location>
        <begin position="1"/>
        <end position="17"/>
    </location>
</feature>
<dbReference type="Proteomes" id="UP001501729">
    <property type="component" value="Unassembled WGS sequence"/>
</dbReference>
<sequence>MSNTDLKQAVLDSNPNDWRTDDAPDSFAYPTRGITVERIGEWSPASAPWNERSADDTLRRAKYRLFHDDVPFDQVDLLDLGDGTLLPMPDFGPPAGSSDVTPGDFVFSVNRYESTLGTIASTSDFDAARKQVGVEVRDETFRK</sequence>
<evidence type="ECO:0000256" key="1">
    <source>
        <dbReference type="SAM" id="MobiDB-lite"/>
    </source>
</evidence>
<dbReference type="RefSeq" id="WP_227774161.1">
    <property type="nucleotide sequence ID" value="NZ_BAABKX010000015.1"/>
</dbReference>
<gene>
    <name evidence="2" type="ORF">GCM10025751_37080</name>
</gene>
<dbReference type="EMBL" id="BAABKX010000015">
    <property type="protein sequence ID" value="GAA5056358.1"/>
    <property type="molecule type" value="Genomic_DNA"/>
</dbReference>
<protein>
    <submittedName>
        <fullName evidence="2">Uncharacterized protein</fullName>
    </submittedName>
</protein>
<organism evidence="2 3">
    <name type="scientific">Haladaptatus pallidirubidus</name>
    <dbReference type="NCBI Taxonomy" id="1008152"/>
    <lineage>
        <taxon>Archaea</taxon>
        <taxon>Methanobacteriati</taxon>
        <taxon>Methanobacteriota</taxon>
        <taxon>Stenosarchaea group</taxon>
        <taxon>Halobacteria</taxon>
        <taxon>Halobacteriales</taxon>
        <taxon>Haladaptataceae</taxon>
        <taxon>Haladaptatus</taxon>
    </lineage>
</organism>
<comment type="caution">
    <text evidence="2">The sequence shown here is derived from an EMBL/GenBank/DDBJ whole genome shotgun (WGS) entry which is preliminary data.</text>
</comment>